<comment type="caution">
    <text evidence="2">The sequence shown here is derived from an EMBL/GenBank/DDBJ whole genome shotgun (WGS) entry which is preliminary data.</text>
</comment>
<name>A0A399RIB6_9PROT</name>
<evidence type="ECO:0000313" key="3">
    <source>
        <dbReference type="Proteomes" id="UP000266385"/>
    </source>
</evidence>
<evidence type="ECO:0000313" key="2">
    <source>
        <dbReference type="EMBL" id="RIJ30154.1"/>
    </source>
</evidence>
<reference evidence="2 3" key="1">
    <citation type="submission" date="2018-08" db="EMBL/GenBank/DDBJ databases">
        <title>Henriciella mobilis sp. nov., isolated from seawater.</title>
        <authorList>
            <person name="Cheng H."/>
            <person name="Wu Y.-H."/>
            <person name="Xu X.-W."/>
            <person name="Guo L.-L."/>
        </authorList>
    </citation>
    <scope>NUCLEOTIDE SEQUENCE [LARGE SCALE GENOMIC DNA]</scope>
    <source>
        <strain evidence="2 3">JN25</strain>
    </source>
</reference>
<dbReference type="RefSeq" id="WP_119375473.1">
    <property type="nucleotide sequence ID" value="NZ_QWFX01000006.1"/>
</dbReference>
<dbReference type="OrthoDB" id="7631953at2"/>
<dbReference type="PROSITE" id="PS51257">
    <property type="entry name" value="PROKAR_LIPOPROTEIN"/>
    <property type="match status" value="1"/>
</dbReference>
<sequence>MRHISILAGLAVPALLLASCATSEPERLEDIASRATAACPAAVERSNAAGDYAYDVSTCECIAGRITTPLWSDENSSYSGDPMPIKDAKAIARAIRTGETLGKGLEEAKQNISVPSANSVNTCFSKY</sequence>
<dbReference type="EMBL" id="QWFX01000006">
    <property type="protein sequence ID" value="RIJ30154.1"/>
    <property type="molecule type" value="Genomic_DNA"/>
</dbReference>
<protein>
    <recommendedName>
        <fullName evidence="4">Lipoprotein</fullName>
    </recommendedName>
</protein>
<organism evidence="2 3">
    <name type="scientific">Henriciella mobilis</name>
    <dbReference type="NCBI Taxonomy" id="2305467"/>
    <lineage>
        <taxon>Bacteria</taxon>
        <taxon>Pseudomonadati</taxon>
        <taxon>Pseudomonadota</taxon>
        <taxon>Alphaproteobacteria</taxon>
        <taxon>Hyphomonadales</taxon>
        <taxon>Hyphomonadaceae</taxon>
        <taxon>Henriciella</taxon>
    </lineage>
</organism>
<dbReference type="AlphaFoldDB" id="A0A399RIB6"/>
<proteinExistence type="predicted"/>
<accession>A0A399RIB6</accession>
<keyword evidence="3" id="KW-1185">Reference proteome</keyword>
<gene>
    <name evidence="2" type="ORF">D1223_05750</name>
</gene>
<evidence type="ECO:0000256" key="1">
    <source>
        <dbReference type="SAM" id="SignalP"/>
    </source>
</evidence>
<keyword evidence="1" id="KW-0732">Signal</keyword>
<evidence type="ECO:0008006" key="4">
    <source>
        <dbReference type="Google" id="ProtNLM"/>
    </source>
</evidence>
<feature type="signal peptide" evidence="1">
    <location>
        <begin position="1"/>
        <end position="23"/>
    </location>
</feature>
<feature type="chain" id="PRO_5017216385" description="Lipoprotein" evidence="1">
    <location>
        <begin position="24"/>
        <end position="127"/>
    </location>
</feature>
<dbReference type="Proteomes" id="UP000266385">
    <property type="component" value="Unassembled WGS sequence"/>
</dbReference>